<organism evidence="11 12">
    <name type="scientific">Cyanobacterium stanieri LEGE 03274</name>
    <dbReference type="NCBI Taxonomy" id="1828756"/>
    <lineage>
        <taxon>Bacteria</taxon>
        <taxon>Bacillati</taxon>
        <taxon>Cyanobacteriota</taxon>
        <taxon>Cyanophyceae</taxon>
        <taxon>Oscillatoriophycideae</taxon>
        <taxon>Chroococcales</taxon>
        <taxon>Geminocystaceae</taxon>
        <taxon>Cyanobacterium</taxon>
    </lineage>
</organism>
<dbReference type="Pfam" id="PF02416">
    <property type="entry name" value="TatA_B_E"/>
    <property type="match status" value="1"/>
</dbReference>
<sequence>MNVFGIGLPELILIFVVALLVFGPKKLPEIGKTLGKTLKGFQDASKEFQDEFKKEAQQIEETISMNAQIESSKDQEKVPSPTENANSKSE</sequence>
<keyword evidence="2 9" id="KW-0813">Transport</keyword>
<evidence type="ECO:0000256" key="2">
    <source>
        <dbReference type="ARBA" id="ARBA00022448"/>
    </source>
</evidence>
<dbReference type="EMBL" id="JADEWC010000006">
    <property type="protein sequence ID" value="MBE9221915.1"/>
    <property type="molecule type" value="Genomic_DNA"/>
</dbReference>
<dbReference type="Gene3D" id="1.20.5.3310">
    <property type="match status" value="1"/>
</dbReference>
<keyword evidence="5 9" id="KW-1133">Transmembrane helix</keyword>
<keyword evidence="6 9" id="KW-0811">Translocation</keyword>
<name>A0ABR9V206_9CHRO</name>
<feature type="transmembrane region" description="Helical" evidence="9">
    <location>
        <begin position="6"/>
        <end position="23"/>
    </location>
</feature>
<evidence type="ECO:0000256" key="8">
    <source>
        <dbReference type="ARBA" id="ARBA00025340"/>
    </source>
</evidence>
<proteinExistence type="inferred from homology"/>
<comment type="caution">
    <text evidence="11">The sequence shown here is derived from an EMBL/GenBank/DDBJ whole genome shotgun (WGS) entry which is preliminary data.</text>
</comment>
<comment type="function">
    <text evidence="8">Part of the twin-arginine translocation (Tat) system that transports large folded proteins containing a characteristic twin-arginine motif in their signal peptide across the thylakoid membrane. Involved in delta pH-dependent protein transport required for chloroplast development, especially thylakoid membrane formation. TATC and TATB mediate precursor recognition, whereas TATA facilitates translocation.</text>
</comment>
<dbReference type="NCBIfam" id="NF011430">
    <property type="entry name" value="PRK14861.1"/>
    <property type="match status" value="1"/>
</dbReference>
<keyword evidence="7 9" id="KW-0472">Membrane</keyword>
<protein>
    <recommendedName>
        <fullName evidence="9">Sec-independent protein translocase protein TatA</fullName>
    </recommendedName>
</protein>
<dbReference type="PANTHER" id="PTHR33162:SF1">
    <property type="entry name" value="SEC-INDEPENDENT PROTEIN TRANSLOCASE PROTEIN TATA, CHLOROPLASTIC"/>
    <property type="match status" value="1"/>
</dbReference>
<comment type="similarity">
    <text evidence="9">Belongs to the TatA/E family.</text>
</comment>
<comment type="subcellular location">
    <subcellularLocation>
        <location evidence="9">Cell membrane</location>
        <topology evidence="9">Single-pass membrane protein</topology>
    </subcellularLocation>
    <subcellularLocation>
        <location evidence="1">Membrane</location>
        <topology evidence="1">Single-pass membrane protein</topology>
    </subcellularLocation>
</comment>
<evidence type="ECO:0000256" key="10">
    <source>
        <dbReference type="SAM" id="MobiDB-lite"/>
    </source>
</evidence>
<keyword evidence="4 9" id="KW-0653">Protein transport</keyword>
<reference evidence="11 12" key="1">
    <citation type="submission" date="2020-10" db="EMBL/GenBank/DDBJ databases">
        <authorList>
            <person name="Castelo-Branco R."/>
            <person name="Eusebio N."/>
            <person name="Adriana R."/>
            <person name="Vieira A."/>
            <person name="Brugerolle De Fraissinette N."/>
            <person name="Rezende De Castro R."/>
            <person name="Schneider M.P."/>
            <person name="Vasconcelos V."/>
            <person name="Leao P.N."/>
        </authorList>
    </citation>
    <scope>NUCLEOTIDE SEQUENCE [LARGE SCALE GENOMIC DNA]</scope>
    <source>
        <strain evidence="11 12">LEGE 03274</strain>
    </source>
</reference>
<dbReference type="NCBIfam" id="NF011429">
    <property type="entry name" value="PRK14857.1"/>
    <property type="match status" value="1"/>
</dbReference>
<comment type="subunit">
    <text evidence="9">Forms a complex with TatC.</text>
</comment>
<evidence type="ECO:0000256" key="7">
    <source>
        <dbReference type="ARBA" id="ARBA00023136"/>
    </source>
</evidence>
<dbReference type="InterPro" id="IPR003369">
    <property type="entry name" value="TatA/B/E"/>
</dbReference>
<keyword evidence="9" id="KW-1003">Cell membrane</keyword>
<evidence type="ECO:0000256" key="3">
    <source>
        <dbReference type="ARBA" id="ARBA00022692"/>
    </source>
</evidence>
<evidence type="ECO:0000313" key="12">
    <source>
        <dbReference type="Proteomes" id="UP000654604"/>
    </source>
</evidence>
<keyword evidence="3 9" id="KW-0812">Transmembrane</keyword>
<gene>
    <name evidence="9" type="primary">tatA</name>
    <name evidence="11" type="ORF">IQ215_04315</name>
</gene>
<dbReference type="RefSeq" id="WP_193800093.1">
    <property type="nucleotide sequence ID" value="NZ_JADEWC010000006.1"/>
</dbReference>
<feature type="region of interest" description="Disordered" evidence="10">
    <location>
        <begin position="64"/>
        <end position="90"/>
    </location>
</feature>
<comment type="function">
    <text evidence="9">Part of the twin-arginine translocation (Tat) system that transports large folded proteins containing a characteristic twin-arginine motif in their signal peptide across membranes. TatA could form the protein-conducting channel of the Tat system.</text>
</comment>
<dbReference type="NCBIfam" id="TIGR01411">
    <property type="entry name" value="tatAE"/>
    <property type="match status" value="1"/>
</dbReference>
<keyword evidence="12" id="KW-1185">Reference proteome</keyword>
<dbReference type="HAMAP" id="MF_00236">
    <property type="entry name" value="TatA_E"/>
    <property type="match status" value="1"/>
</dbReference>
<evidence type="ECO:0000256" key="6">
    <source>
        <dbReference type="ARBA" id="ARBA00023010"/>
    </source>
</evidence>
<evidence type="ECO:0000256" key="9">
    <source>
        <dbReference type="HAMAP-Rule" id="MF_00236"/>
    </source>
</evidence>
<accession>A0ABR9V206</accession>
<dbReference type="PANTHER" id="PTHR33162">
    <property type="entry name" value="SEC-INDEPENDENT PROTEIN TRANSLOCASE PROTEIN TATA, CHLOROPLASTIC"/>
    <property type="match status" value="1"/>
</dbReference>
<dbReference type="InterPro" id="IPR006312">
    <property type="entry name" value="TatA/E"/>
</dbReference>
<evidence type="ECO:0000256" key="5">
    <source>
        <dbReference type="ARBA" id="ARBA00022989"/>
    </source>
</evidence>
<dbReference type="PRINTS" id="PR01506">
    <property type="entry name" value="TATBPROTEIN"/>
</dbReference>
<feature type="compositionally biased region" description="Polar residues" evidence="10">
    <location>
        <begin position="81"/>
        <end position="90"/>
    </location>
</feature>
<evidence type="ECO:0000313" key="11">
    <source>
        <dbReference type="EMBL" id="MBE9221915.1"/>
    </source>
</evidence>
<evidence type="ECO:0000256" key="1">
    <source>
        <dbReference type="ARBA" id="ARBA00004167"/>
    </source>
</evidence>
<evidence type="ECO:0000256" key="4">
    <source>
        <dbReference type="ARBA" id="ARBA00022927"/>
    </source>
</evidence>
<dbReference type="Proteomes" id="UP000654604">
    <property type="component" value="Unassembled WGS sequence"/>
</dbReference>